<evidence type="ECO:0000256" key="2">
    <source>
        <dbReference type="ARBA" id="ARBA00009975"/>
    </source>
</evidence>
<feature type="domain" description="Glucose-6-phosphate dehydrogenase C-terminal" evidence="9">
    <location>
        <begin position="185"/>
        <end position="472"/>
    </location>
</feature>
<dbReference type="InterPro" id="IPR019796">
    <property type="entry name" value="G6P_DH_AS"/>
</dbReference>
<dbReference type="UniPathway" id="UPA00115">
    <property type="reaction ID" value="UER00408"/>
</dbReference>
<dbReference type="EC" id="1.1.1.49" evidence="7"/>
<dbReference type="InterPro" id="IPR022675">
    <property type="entry name" value="G6P_DH_C"/>
</dbReference>
<feature type="binding site" evidence="7">
    <location>
        <begin position="89"/>
        <end position="90"/>
    </location>
    <ligand>
        <name>NADP(+)</name>
        <dbReference type="ChEBI" id="CHEBI:58349"/>
    </ligand>
</feature>
<dbReference type="PRINTS" id="PR00079">
    <property type="entry name" value="G6PDHDRGNASE"/>
</dbReference>
<gene>
    <name evidence="7 10" type="primary">zwf</name>
    <name evidence="10" type="ORF">EII21_09130</name>
</gene>
<dbReference type="PIRSF" id="PIRSF000110">
    <property type="entry name" value="G6PD"/>
    <property type="match status" value="1"/>
</dbReference>
<dbReference type="GO" id="GO:0005829">
    <property type="term" value="C:cytosol"/>
    <property type="evidence" value="ECO:0007669"/>
    <property type="project" value="TreeGrafter"/>
</dbReference>
<dbReference type="Gene3D" id="3.40.50.720">
    <property type="entry name" value="NAD(P)-binding Rossmann-like Domain"/>
    <property type="match status" value="1"/>
</dbReference>
<protein>
    <recommendedName>
        <fullName evidence="7">Glucose-6-phosphate 1-dehydrogenase</fullName>
        <shortName evidence="7">G6PD</shortName>
        <ecNumber evidence="7">1.1.1.49</ecNumber>
    </recommendedName>
</protein>
<feature type="binding site" evidence="7">
    <location>
        <position position="47"/>
    </location>
    <ligand>
        <name>NADP(+)</name>
        <dbReference type="ChEBI" id="CHEBI:58349"/>
    </ligand>
</feature>
<evidence type="ECO:0000313" key="10">
    <source>
        <dbReference type="EMBL" id="RRD89337.1"/>
    </source>
</evidence>
<dbReference type="GO" id="GO:0050661">
    <property type="term" value="F:NADP binding"/>
    <property type="evidence" value="ECO:0007669"/>
    <property type="project" value="UniProtKB-UniRule"/>
</dbReference>
<dbReference type="Gene3D" id="3.30.360.10">
    <property type="entry name" value="Dihydrodipicolinate Reductase, domain 2"/>
    <property type="match status" value="1"/>
</dbReference>
<dbReference type="HAMAP" id="MF_00966">
    <property type="entry name" value="G6PD"/>
    <property type="match status" value="1"/>
</dbReference>
<keyword evidence="5 7" id="KW-0560">Oxidoreductase</keyword>
<feature type="binding site" evidence="7">
    <location>
        <position position="173"/>
    </location>
    <ligand>
        <name>substrate</name>
    </ligand>
</feature>
<comment type="caution">
    <text evidence="7">Lacks conserved residue(s) required for the propagation of feature annotation.</text>
</comment>
<dbReference type="InterPro" id="IPR001282">
    <property type="entry name" value="G6P_DH"/>
</dbReference>
<feature type="active site" description="Proton acceptor" evidence="7">
    <location>
        <position position="235"/>
    </location>
</feature>
<dbReference type="GO" id="GO:0006006">
    <property type="term" value="P:glucose metabolic process"/>
    <property type="evidence" value="ECO:0007669"/>
    <property type="project" value="UniProtKB-KW"/>
</dbReference>
<dbReference type="RefSeq" id="WP_124795815.1">
    <property type="nucleotide sequence ID" value="NZ_RQYC01000018.1"/>
</dbReference>
<comment type="similarity">
    <text evidence="2 7">Belongs to the glucose-6-phosphate dehydrogenase family.</text>
</comment>
<feature type="domain" description="Glucose-6-phosphate dehydrogenase NAD-binding" evidence="8">
    <location>
        <begin position="11"/>
        <end position="182"/>
    </location>
</feature>
<dbReference type="NCBIfam" id="TIGR00871">
    <property type="entry name" value="zwf"/>
    <property type="match status" value="1"/>
</dbReference>
<evidence type="ECO:0000256" key="6">
    <source>
        <dbReference type="ARBA" id="ARBA00023277"/>
    </source>
</evidence>
<evidence type="ECO:0000256" key="5">
    <source>
        <dbReference type="ARBA" id="ARBA00023002"/>
    </source>
</evidence>
<comment type="function">
    <text evidence="7">Catalyzes the oxidation of glucose 6-phosphate to 6-phosphogluconolactone.</text>
</comment>
<dbReference type="AlphaFoldDB" id="A0A3P2A1Q5"/>
<evidence type="ECO:0000259" key="8">
    <source>
        <dbReference type="Pfam" id="PF00479"/>
    </source>
</evidence>
<evidence type="ECO:0000259" key="9">
    <source>
        <dbReference type="Pfam" id="PF02781"/>
    </source>
</evidence>
<dbReference type="SUPFAM" id="SSF55347">
    <property type="entry name" value="Glyceraldehyde-3-phosphate dehydrogenase-like, C-terminal domain"/>
    <property type="match status" value="1"/>
</dbReference>
<feature type="binding site" evidence="7">
    <location>
        <position position="211"/>
    </location>
    <ligand>
        <name>substrate</name>
    </ligand>
</feature>
<name>A0A3P2A1Q5_9NEIS</name>
<dbReference type="EMBL" id="RQYC01000018">
    <property type="protein sequence ID" value="RRD89337.1"/>
    <property type="molecule type" value="Genomic_DNA"/>
</dbReference>
<reference evidence="10 11" key="1">
    <citation type="submission" date="2018-11" db="EMBL/GenBank/DDBJ databases">
        <title>Genomes From Bacteria Associated with the Canine Oral Cavity: a Test Case for Automated Genome-Based Taxonomic Assignment.</title>
        <authorList>
            <person name="Coil D.A."/>
            <person name="Jospin G."/>
            <person name="Darling A.E."/>
            <person name="Wallis C."/>
            <person name="Davis I.J."/>
            <person name="Harris S."/>
            <person name="Eisen J.A."/>
            <person name="Holcombe L.J."/>
            <person name="O'Flynn C."/>
        </authorList>
    </citation>
    <scope>NUCLEOTIDE SEQUENCE [LARGE SCALE GENOMIC DNA]</scope>
    <source>
        <strain evidence="10 11">COT-280</strain>
    </source>
</reference>
<evidence type="ECO:0000256" key="7">
    <source>
        <dbReference type="HAMAP-Rule" id="MF_00966"/>
    </source>
</evidence>
<feature type="binding site" evidence="7">
    <location>
        <position position="143"/>
    </location>
    <ligand>
        <name>NADP(+)</name>
        <dbReference type="ChEBI" id="CHEBI:58349"/>
    </ligand>
</feature>
<dbReference type="Pfam" id="PF00479">
    <property type="entry name" value="G6PD_N"/>
    <property type="match status" value="1"/>
</dbReference>
<evidence type="ECO:0000256" key="4">
    <source>
        <dbReference type="ARBA" id="ARBA00022857"/>
    </source>
</evidence>
<dbReference type="Pfam" id="PF02781">
    <property type="entry name" value="G6PD_C"/>
    <property type="match status" value="1"/>
</dbReference>
<accession>A0A3P2A1Q5</accession>
<feature type="binding site" evidence="7">
    <location>
        <position position="336"/>
    </location>
    <ligand>
        <name>substrate</name>
    </ligand>
</feature>
<keyword evidence="11" id="KW-1185">Reference proteome</keyword>
<evidence type="ECO:0000256" key="1">
    <source>
        <dbReference type="ARBA" id="ARBA00004937"/>
    </source>
</evidence>
<dbReference type="Proteomes" id="UP000269923">
    <property type="component" value="Unassembled WGS sequence"/>
</dbReference>
<comment type="catalytic activity">
    <reaction evidence="7">
        <text>D-glucose 6-phosphate + NADP(+) = 6-phospho-D-glucono-1,5-lactone + NADPH + H(+)</text>
        <dbReference type="Rhea" id="RHEA:15841"/>
        <dbReference type="ChEBI" id="CHEBI:15378"/>
        <dbReference type="ChEBI" id="CHEBI:57783"/>
        <dbReference type="ChEBI" id="CHEBI:57955"/>
        <dbReference type="ChEBI" id="CHEBI:58349"/>
        <dbReference type="ChEBI" id="CHEBI:61548"/>
        <dbReference type="EC" id="1.1.1.49"/>
    </reaction>
</comment>
<dbReference type="PANTHER" id="PTHR23429">
    <property type="entry name" value="GLUCOSE-6-PHOSPHATE 1-DEHYDROGENASE G6PD"/>
    <property type="match status" value="1"/>
</dbReference>
<feature type="binding site" evidence="7">
    <location>
        <position position="177"/>
    </location>
    <ligand>
        <name>substrate</name>
    </ligand>
</feature>
<comment type="pathway">
    <text evidence="1 7">Carbohydrate degradation; pentose phosphate pathway; D-ribulose 5-phosphate from D-glucose 6-phosphate (oxidative stage): step 1/3.</text>
</comment>
<evidence type="ECO:0000313" key="11">
    <source>
        <dbReference type="Proteomes" id="UP000269923"/>
    </source>
</evidence>
<keyword evidence="3 7" id="KW-0313">Glucose metabolism</keyword>
<dbReference type="PROSITE" id="PS00069">
    <property type="entry name" value="G6P_DEHYDROGENASE"/>
    <property type="match status" value="1"/>
</dbReference>
<dbReference type="GO" id="GO:0009051">
    <property type="term" value="P:pentose-phosphate shunt, oxidative branch"/>
    <property type="evidence" value="ECO:0007669"/>
    <property type="project" value="TreeGrafter"/>
</dbReference>
<evidence type="ECO:0000256" key="3">
    <source>
        <dbReference type="ARBA" id="ARBA00022526"/>
    </source>
</evidence>
<comment type="caution">
    <text evidence="10">The sequence shown here is derived from an EMBL/GenBank/DDBJ whole genome shotgun (WGS) entry which is preliminary data.</text>
</comment>
<dbReference type="STRING" id="1121352.GCA_000620925_01462"/>
<dbReference type="InterPro" id="IPR022674">
    <property type="entry name" value="G6P_DH_NAD-bd"/>
</dbReference>
<organism evidence="10 11">
    <name type="scientific">Conchiformibius steedae</name>
    <dbReference type="NCBI Taxonomy" id="153493"/>
    <lineage>
        <taxon>Bacteria</taxon>
        <taxon>Pseudomonadati</taxon>
        <taxon>Pseudomonadota</taxon>
        <taxon>Betaproteobacteria</taxon>
        <taxon>Neisseriales</taxon>
        <taxon>Neisseriaceae</taxon>
        <taxon>Conchiformibius</taxon>
    </lineage>
</organism>
<keyword evidence="6 7" id="KW-0119">Carbohydrate metabolism</keyword>
<proteinExistence type="inferred from homology"/>
<sequence length="476" mass="53320">MSTPNNFHLLLFGATGDLAQRKLFPALYRAHAHDLLHPQARITAIGRSEPDTAAFLATLQQQAQNHLADDFNLQTWQTFCQRIDYLMLDVSQSQQFDVLATFAQSSDTVIAYLSTAPRFFADICQQLARVGLNTPNVRVVLEKPLGNDLDSSRHINAAVGEYFSENQIYRIDHYLGKEALQNLLPLRFGNPLFESVWNKDFIQSVQITVAETLGVGTRGAFYDRTGALRDMVQNHLLQMLCYTAMERPTSTHSDDIRNEKLKLLESLRIYTPAEVDTHAVRGQYTAAQGMNAYLDEADIAPDSRTETFVAAELYIDNPRWTGVPFYLRTGKRMAQKQAHIVINFKTDPHNPFAAVANRLTISLQPDETLTLRLNTKRTGSGMQSAPADMVLDLAAAANGRRMEAYELLLLEIIAGRLGLFNRRDELEAAWHWVMPLLERWQDPSAPAPQGYPAGSWGAAAAQTLLARNGDTWAENT</sequence>
<dbReference type="SUPFAM" id="SSF51735">
    <property type="entry name" value="NAD(P)-binding Rossmann-fold domains"/>
    <property type="match status" value="1"/>
</dbReference>
<dbReference type="PANTHER" id="PTHR23429:SF0">
    <property type="entry name" value="GLUCOSE-6-PHOSPHATE 1-DEHYDROGENASE"/>
    <property type="match status" value="1"/>
</dbReference>
<dbReference type="OrthoDB" id="9802739at2"/>
<dbReference type="InterPro" id="IPR036291">
    <property type="entry name" value="NAD(P)-bd_dom_sf"/>
</dbReference>
<dbReference type="GO" id="GO:0004345">
    <property type="term" value="F:glucose-6-phosphate dehydrogenase activity"/>
    <property type="evidence" value="ECO:0007669"/>
    <property type="project" value="UniProtKB-UniRule"/>
</dbReference>
<feature type="binding site" evidence="7">
    <location>
        <position position="331"/>
    </location>
    <ligand>
        <name>substrate</name>
    </ligand>
</feature>
<keyword evidence="4 7" id="KW-0521">NADP</keyword>
<feature type="binding site" evidence="7">
    <location>
        <position position="230"/>
    </location>
    <ligand>
        <name>substrate</name>
    </ligand>
</feature>